<evidence type="ECO:0000259" key="2">
    <source>
        <dbReference type="PROSITE" id="PS51387"/>
    </source>
</evidence>
<dbReference type="PROSITE" id="PS51387">
    <property type="entry name" value="FAD_PCMH"/>
    <property type="match status" value="1"/>
</dbReference>
<dbReference type="Gene3D" id="3.30.43.10">
    <property type="entry name" value="Uridine Diphospho-n-acetylenolpyruvylglucosamine Reductase, domain 2"/>
    <property type="match status" value="1"/>
</dbReference>
<sequence length="321" mass="34861">MHNFTYHAPTTTPTALTLATRPGTRYIAGGTDLLNLMKDGVQRHDQLIDINRLPLHDIHTTPHRIRLGALATMATVAAHPQTGTLIPLLPQTLLAGASPQIRNMATIGGNLLQRTRCWYFRDDTMPCNKRQPGTGCAALQGHNRWHAIIGGSDHCIAVHPSDLAVTLTALNATIHTQHTTGPRTIPIRDFYRPPGNTPHLETTLRHGELITAVDVPVTGMTGRYLKLRDRATFEFAVVSVAALIRTNSGIVREASLAFGGIAPIPWRSTQAEQALIGRRLDDTTITAAGRALVASATPQEHNAFKIPLVQRALTSALEGMR</sequence>
<reference evidence="3" key="1">
    <citation type="submission" date="2023-07" db="EMBL/GenBank/DDBJ databases">
        <title>Sequencing the genomes of 1000 actinobacteria strains.</title>
        <authorList>
            <person name="Klenk H.-P."/>
        </authorList>
    </citation>
    <scope>NUCLEOTIDE SEQUENCE</scope>
    <source>
        <strain evidence="3">DSM 44707</strain>
    </source>
</reference>
<dbReference type="InterPro" id="IPR016167">
    <property type="entry name" value="FAD-bd_PCMH_sub1"/>
</dbReference>
<accession>A0AAE3YKX9</accession>
<gene>
    <name evidence="3" type="ORF">J2S41_002138</name>
</gene>
<organism evidence="3 4">
    <name type="scientific">Catenuloplanes atrovinosus</name>
    <dbReference type="NCBI Taxonomy" id="137266"/>
    <lineage>
        <taxon>Bacteria</taxon>
        <taxon>Bacillati</taxon>
        <taxon>Actinomycetota</taxon>
        <taxon>Actinomycetes</taxon>
        <taxon>Micromonosporales</taxon>
        <taxon>Micromonosporaceae</taxon>
        <taxon>Catenuloplanes</taxon>
    </lineage>
</organism>
<feature type="domain" description="FAD-binding PCMH-type" evidence="2">
    <location>
        <begin position="1"/>
        <end position="220"/>
    </location>
</feature>
<keyword evidence="4" id="KW-1185">Reference proteome</keyword>
<comment type="caution">
    <text evidence="3">The sequence shown here is derived from an EMBL/GenBank/DDBJ whole genome shotgun (WGS) entry which is preliminary data.</text>
</comment>
<dbReference type="RefSeq" id="WP_310366233.1">
    <property type="nucleotide sequence ID" value="NZ_JAVDYB010000001.1"/>
</dbReference>
<dbReference type="Proteomes" id="UP001183643">
    <property type="component" value="Unassembled WGS sequence"/>
</dbReference>
<dbReference type="EMBL" id="JAVDYB010000001">
    <property type="protein sequence ID" value="MDR7275360.1"/>
    <property type="molecule type" value="Genomic_DNA"/>
</dbReference>
<dbReference type="Pfam" id="PF03450">
    <property type="entry name" value="CO_deh_flav_C"/>
    <property type="match status" value="1"/>
</dbReference>
<keyword evidence="1 3" id="KW-0560">Oxidoreductase</keyword>
<dbReference type="InterPro" id="IPR016169">
    <property type="entry name" value="FAD-bd_PCMH_sub2"/>
</dbReference>
<dbReference type="InterPro" id="IPR036683">
    <property type="entry name" value="CO_DH_flav_C_dom_sf"/>
</dbReference>
<dbReference type="InterPro" id="IPR002346">
    <property type="entry name" value="Mopterin_DH_FAD-bd"/>
</dbReference>
<evidence type="ECO:0000313" key="3">
    <source>
        <dbReference type="EMBL" id="MDR7275360.1"/>
    </source>
</evidence>
<dbReference type="SMART" id="SM01092">
    <property type="entry name" value="CO_deh_flav_C"/>
    <property type="match status" value="1"/>
</dbReference>
<dbReference type="InterPro" id="IPR005107">
    <property type="entry name" value="CO_DH_flav_C"/>
</dbReference>
<dbReference type="GO" id="GO:0004854">
    <property type="term" value="F:xanthine dehydrogenase activity"/>
    <property type="evidence" value="ECO:0007669"/>
    <property type="project" value="UniProtKB-EC"/>
</dbReference>
<proteinExistence type="predicted"/>
<dbReference type="Pfam" id="PF00941">
    <property type="entry name" value="FAD_binding_5"/>
    <property type="match status" value="1"/>
</dbReference>
<dbReference type="Gene3D" id="3.30.465.10">
    <property type="match status" value="2"/>
</dbReference>
<dbReference type="SUPFAM" id="SSF55447">
    <property type="entry name" value="CO dehydrogenase flavoprotein C-terminal domain-like"/>
    <property type="match status" value="1"/>
</dbReference>
<dbReference type="InterPro" id="IPR016166">
    <property type="entry name" value="FAD-bd_PCMH"/>
</dbReference>
<protein>
    <submittedName>
        <fullName evidence="3">Xanthine dehydrogenase YagS FAD-binding subunit</fullName>
        <ecNumber evidence="3">1.17.1.4</ecNumber>
    </submittedName>
</protein>
<dbReference type="PANTHER" id="PTHR42659:SF1">
    <property type="entry name" value="OXIDOREDUCTASE"/>
    <property type="match status" value="1"/>
</dbReference>
<dbReference type="InterPro" id="IPR051312">
    <property type="entry name" value="Diverse_Substr_Oxidored"/>
</dbReference>
<evidence type="ECO:0000256" key="1">
    <source>
        <dbReference type="ARBA" id="ARBA00023002"/>
    </source>
</evidence>
<dbReference type="InterPro" id="IPR036318">
    <property type="entry name" value="FAD-bd_PCMH-like_sf"/>
</dbReference>
<dbReference type="PANTHER" id="PTHR42659">
    <property type="entry name" value="XANTHINE DEHYDROGENASE SUBUNIT C-RELATED"/>
    <property type="match status" value="1"/>
</dbReference>
<dbReference type="Gene3D" id="3.30.390.50">
    <property type="entry name" value="CO dehydrogenase flavoprotein, C-terminal domain"/>
    <property type="match status" value="1"/>
</dbReference>
<evidence type="ECO:0000313" key="4">
    <source>
        <dbReference type="Proteomes" id="UP001183643"/>
    </source>
</evidence>
<dbReference type="GO" id="GO:0071949">
    <property type="term" value="F:FAD binding"/>
    <property type="evidence" value="ECO:0007669"/>
    <property type="project" value="InterPro"/>
</dbReference>
<dbReference type="AlphaFoldDB" id="A0AAE3YKX9"/>
<name>A0AAE3YKX9_9ACTN</name>
<dbReference type="SUPFAM" id="SSF56176">
    <property type="entry name" value="FAD-binding/transporter-associated domain-like"/>
    <property type="match status" value="1"/>
</dbReference>
<dbReference type="EC" id="1.17.1.4" evidence="3"/>